<dbReference type="PIRSF" id="PIRSF006092">
    <property type="entry name" value="GreA_GreB"/>
    <property type="match status" value="1"/>
</dbReference>
<dbReference type="Gene3D" id="3.10.50.30">
    <property type="entry name" value="Transcription elongation factor, GreA/GreB, C-terminal domain"/>
    <property type="match status" value="1"/>
</dbReference>
<evidence type="ECO:0000259" key="8">
    <source>
        <dbReference type="Pfam" id="PF01272"/>
    </source>
</evidence>
<dbReference type="EMBL" id="BNJK01000001">
    <property type="protein sequence ID" value="GHO92273.1"/>
    <property type="molecule type" value="Genomic_DNA"/>
</dbReference>
<dbReference type="NCBIfam" id="TIGR01462">
    <property type="entry name" value="greA"/>
    <property type="match status" value="1"/>
</dbReference>
<sequence>MDMQFLTNEGQQRALSQLEFLRTVKRAEIAQYLREAVEAGDVTRNAAFDDAKFEQAQLEKRIAELEQLLANAQIVDVEQVATEVVSVGSVVHLAAENGSTRQYTIVGSYEADPGAGRISHESPVGKALLGRRASDYIIISTPGGVKTYTIIRVE</sequence>
<dbReference type="SUPFAM" id="SSF54534">
    <property type="entry name" value="FKBP-like"/>
    <property type="match status" value="1"/>
</dbReference>
<reference evidence="10" key="1">
    <citation type="submission" date="2020-10" db="EMBL/GenBank/DDBJ databases">
        <title>Taxonomic study of unclassified bacteria belonging to the class Ktedonobacteria.</title>
        <authorList>
            <person name="Yabe S."/>
            <person name="Wang C.M."/>
            <person name="Zheng Y."/>
            <person name="Sakai Y."/>
            <person name="Cavaletti L."/>
            <person name="Monciardini P."/>
            <person name="Donadio S."/>
        </authorList>
    </citation>
    <scope>NUCLEOTIDE SEQUENCE</scope>
    <source>
        <strain evidence="10">ID150040</strain>
    </source>
</reference>
<evidence type="ECO:0000256" key="6">
    <source>
        <dbReference type="RuleBase" id="RU000556"/>
    </source>
</evidence>
<proteinExistence type="inferred from homology"/>
<dbReference type="RefSeq" id="WP_220203116.1">
    <property type="nucleotide sequence ID" value="NZ_BNJK01000001.1"/>
</dbReference>
<dbReference type="InterPro" id="IPR023459">
    <property type="entry name" value="Tscrpt_elong_fac_GreA/B_fam"/>
</dbReference>
<dbReference type="GO" id="GO:0003677">
    <property type="term" value="F:DNA binding"/>
    <property type="evidence" value="ECO:0007669"/>
    <property type="project" value="UniProtKB-KW"/>
</dbReference>
<name>A0A8J3N168_9CHLR</name>
<dbReference type="InterPro" id="IPR036805">
    <property type="entry name" value="Tscrpt_elong_fac_GreA/B_N_sf"/>
</dbReference>
<dbReference type="GO" id="GO:0006354">
    <property type="term" value="P:DNA-templated transcription elongation"/>
    <property type="evidence" value="ECO:0007669"/>
    <property type="project" value="TreeGrafter"/>
</dbReference>
<organism evidence="10 11">
    <name type="scientific">Reticulibacter mediterranei</name>
    <dbReference type="NCBI Taxonomy" id="2778369"/>
    <lineage>
        <taxon>Bacteria</taxon>
        <taxon>Bacillati</taxon>
        <taxon>Chloroflexota</taxon>
        <taxon>Ktedonobacteria</taxon>
        <taxon>Ktedonobacterales</taxon>
        <taxon>Reticulibacteraceae</taxon>
        <taxon>Reticulibacter</taxon>
    </lineage>
</organism>
<comment type="function">
    <text evidence="6">Necessary for efficient RNA polymerase transcription elongation past template-encoded arresting sites. The arresting sites in DNA have the property of trapping a certain fraction of elongating RNA polymerases that pass through, resulting in locked ternary complexes. Cleavage of the nascent transcript by cleavage factors such as GreA or GreB allows the resumption of elongation from the new 3'terminus. GreA releases sequences of 2 to 3 nucleotides.</text>
</comment>
<dbReference type="InterPro" id="IPR006359">
    <property type="entry name" value="Tscrpt_elong_fac_GreA"/>
</dbReference>
<dbReference type="InterPro" id="IPR036953">
    <property type="entry name" value="GreA/GreB_C_sf"/>
</dbReference>
<keyword evidence="5 6" id="KW-0804">Transcription</keyword>
<comment type="similarity">
    <text evidence="1 6">Belongs to the GreA/GreB family.</text>
</comment>
<keyword evidence="7" id="KW-0175">Coiled coil</keyword>
<evidence type="ECO:0000256" key="7">
    <source>
        <dbReference type="SAM" id="Coils"/>
    </source>
</evidence>
<dbReference type="AlphaFoldDB" id="A0A8J3N168"/>
<dbReference type="InterPro" id="IPR001437">
    <property type="entry name" value="Tscrpt_elong_fac_GreA/B_C"/>
</dbReference>
<dbReference type="GO" id="GO:0003746">
    <property type="term" value="F:translation elongation factor activity"/>
    <property type="evidence" value="ECO:0007669"/>
    <property type="project" value="UniProtKB-KW"/>
</dbReference>
<gene>
    <name evidence="10" type="ORF">KSF_023210</name>
</gene>
<dbReference type="PANTHER" id="PTHR30437:SF4">
    <property type="entry name" value="TRANSCRIPTION ELONGATION FACTOR GREA"/>
    <property type="match status" value="1"/>
</dbReference>
<dbReference type="Proteomes" id="UP000597444">
    <property type="component" value="Unassembled WGS sequence"/>
</dbReference>
<keyword evidence="3 6" id="KW-0805">Transcription regulation</keyword>
<dbReference type="GO" id="GO:0032784">
    <property type="term" value="P:regulation of DNA-templated transcription elongation"/>
    <property type="evidence" value="ECO:0007669"/>
    <property type="project" value="InterPro"/>
</dbReference>
<feature type="domain" description="Transcription elongation factor GreA/GreB N-terminal" evidence="9">
    <location>
        <begin position="5"/>
        <end position="74"/>
    </location>
</feature>
<dbReference type="GO" id="GO:0070063">
    <property type="term" value="F:RNA polymerase binding"/>
    <property type="evidence" value="ECO:0007669"/>
    <property type="project" value="InterPro"/>
</dbReference>
<dbReference type="Gene3D" id="1.10.287.180">
    <property type="entry name" value="Transcription elongation factor, GreA/GreB, N-terminal domain"/>
    <property type="match status" value="1"/>
</dbReference>
<accession>A0A8J3N168</accession>
<evidence type="ECO:0000313" key="10">
    <source>
        <dbReference type="EMBL" id="GHO92273.1"/>
    </source>
</evidence>
<evidence type="ECO:0000256" key="3">
    <source>
        <dbReference type="ARBA" id="ARBA00023015"/>
    </source>
</evidence>
<dbReference type="SUPFAM" id="SSF46557">
    <property type="entry name" value="GreA transcript cleavage protein, N-terminal domain"/>
    <property type="match status" value="1"/>
</dbReference>
<evidence type="ECO:0000256" key="5">
    <source>
        <dbReference type="ARBA" id="ARBA00023163"/>
    </source>
</evidence>
<protein>
    <recommendedName>
        <fullName evidence="2 6">Transcription elongation factor GreA</fullName>
    </recommendedName>
</protein>
<feature type="domain" description="Transcription elongation factor GreA/GreB C-terminal" evidence="8">
    <location>
        <begin position="82"/>
        <end position="154"/>
    </location>
</feature>
<dbReference type="PANTHER" id="PTHR30437">
    <property type="entry name" value="TRANSCRIPTION ELONGATION FACTOR GREA"/>
    <property type="match status" value="1"/>
</dbReference>
<keyword evidence="11" id="KW-1185">Reference proteome</keyword>
<dbReference type="Pfam" id="PF01272">
    <property type="entry name" value="GreA_GreB"/>
    <property type="match status" value="1"/>
</dbReference>
<dbReference type="FunFam" id="1.10.287.180:FF:000001">
    <property type="entry name" value="Transcription elongation factor GreA"/>
    <property type="match status" value="1"/>
</dbReference>
<dbReference type="NCBIfam" id="NF001263">
    <property type="entry name" value="PRK00226.1-4"/>
    <property type="match status" value="1"/>
</dbReference>
<keyword evidence="4 6" id="KW-0238">DNA-binding</keyword>
<evidence type="ECO:0000256" key="1">
    <source>
        <dbReference type="ARBA" id="ARBA00008213"/>
    </source>
</evidence>
<feature type="coiled-coil region" evidence="7">
    <location>
        <begin position="48"/>
        <end position="75"/>
    </location>
</feature>
<keyword evidence="10" id="KW-0648">Protein biosynthesis</keyword>
<comment type="caution">
    <text evidence="10">The sequence shown here is derived from an EMBL/GenBank/DDBJ whole genome shotgun (WGS) entry which is preliminary data.</text>
</comment>
<keyword evidence="10" id="KW-0251">Elongation factor</keyword>
<dbReference type="Pfam" id="PF03449">
    <property type="entry name" value="GreA_GreB_N"/>
    <property type="match status" value="1"/>
</dbReference>
<evidence type="ECO:0000256" key="2">
    <source>
        <dbReference type="ARBA" id="ARBA00013729"/>
    </source>
</evidence>
<evidence type="ECO:0000313" key="11">
    <source>
        <dbReference type="Proteomes" id="UP000597444"/>
    </source>
</evidence>
<dbReference type="InterPro" id="IPR022691">
    <property type="entry name" value="Tscrpt_elong_fac_GreA/B_N"/>
</dbReference>
<evidence type="ECO:0000256" key="4">
    <source>
        <dbReference type="ARBA" id="ARBA00023125"/>
    </source>
</evidence>
<evidence type="ECO:0000259" key="9">
    <source>
        <dbReference type="Pfam" id="PF03449"/>
    </source>
</evidence>